<dbReference type="PROSITE" id="PS51257">
    <property type="entry name" value="PROKAR_LIPOPROTEIN"/>
    <property type="match status" value="1"/>
</dbReference>
<reference evidence="3 4" key="1">
    <citation type="submission" date="2016-11" db="EMBL/GenBank/DDBJ databases">
        <title>Complete genome sequence of Streptomyces niveus SCSIO 3406.</title>
        <authorList>
            <person name="Zhu Q."/>
            <person name="Cheng W."/>
            <person name="Song Y."/>
            <person name="Li Q."/>
            <person name="Ju J."/>
        </authorList>
    </citation>
    <scope>NUCLEOTIDE SEQUENCE [LARGE SCALE GENOMIC DNA]</scope>
    <source>
        <strain evidence="3 4">SCSIO 3406</strain>
    </source>
</reference>
<name>A0A1U9QRE5_STRNV</name>
<feature type="region of interest" description="Disordered" evidence="1">
    <location>
        <begin position="27"/>
        <end position="89"/>
    </location>
</feature>
<feature type="signal peptide" evidence="2">
    <location>
        <begin position="1"/>
        <end position="27"/>
    </location>
</feature>
<accession>A0A1U9QRE5</accession>
<evidence type="ECO:0000313" key="3">
    <source>
        <dbReference type="EMBL" id="AQU66767.1"/>
    </source>
</evidence>
<evidence type="ECO:0000256" key="1">
    <source>
        <dbReference type="SAM" id="MobiDB-lite"/>
    </source>
</evidence>
<keyword evidence="2" id="KW-0732">Signal</keyword>
<keyword evidence="4" id="KW-1185">Reference proteome</keyword>
<organism evidence="3 4">
    <name type="scientific">Streptomyces niveus</name>
    <name type="common">Streptomyces spheroides</name>
    <dbReference type="NCBI Taxonomy" id="193462"/>
    <lineage>
        <taxon>Bacteria</taxon>
        <taxon>Bacillati</taxon>
        <taxon>Actinomycetota</taxon>
        <taxon>Actinomycetes</taxon>
        <taxon>Kitasatosporales</taxon>
        <taxon>Streptomycetaceae</taxon>
        <taxon>Streptomyces</taxon>
    </lineage>
</organism>
<dbReference type="RefSeq" id="WP_078075308.1">
    <property type="nucleotide sequence ID" value="NZ_CP018047.1"/>
</dbReference>
<feature type="chain" id="PRO_5038991453" description="PknH-like extracellular domain-containing protein" evidence="2">
    <location>
        <begin position="28"/>
        <end position="275"/>
    </location>
</feature>
<feature type="compositionally biased region" description="Basic and acidic residues" evidence="1">
    <location>
        <begin position="72"/>
        <end position="81"/>
    </location>
</feature>
<gene>
    <name evidence="3" type="ORF">BBN63_11435</name>
</gene>
<evidence type="ECO:0008006" key="5">
    <source>
        <dbReference type="Google" id="ProtNLM"/>
    </source>
</evidence>
<dbReference type="KEGG" id="snw:BBN63_11435"/>
<proteinExistence type="predicted"/>
<dbReference type="AlphaFoldDB" id="A0A1U9QRE5"/>
<evidence type="ECO:0000313" key="4">
    <source>
        <dbReference type="Proteomes" id="UP000189677"/>
    </source>
</evidence>
<protein>
    <recommendedName>
        <fullName evidence="5">PknH-like extracellular domain-containing protein</fullName>
    </recommendedName>
</protein>
<evidence type="ECO:0000256" key="2">
    <source>
        <dbReference type="SAM" id="SignalP"/>
    </source>
</evidence>
<dbReference type="Proteomes" id="UP000189677">
    <property type="component" value="Chromosome"/>
</dbReference>
<dbReference type="EMBL" id="CP018047">
    <property type="protein sequence ID" value="AQU66767.1"/>
    <property type="molecule type" value="Genomic_DNA"/>
</dbReference>
<dbReference type="OrthoDB" id="4216217at2"/>
<sequence length="275" mass="27744">MRTRTAGTSRRTGTVAALAALVLGLTAACGGGDSGGDDADKPKKPDAAANATAEPKDPKDPGQVSEPPALEEQPKTVDPKVKGVGAGGGKELTKAELDTAVLATGDVSTFKAGPMDAPPAQGETADNPACAPLTAMINGRPEPEASAAVYRQLVGAKTGRPAISEFLTTHGTQGATTLLSRLSDAVKACEGGFKGSGAGSPSTYSAVKRLDTPKAGDDTLAYQVTGDFEGDPVPLVFHVVRVGGTVATFYTANFEGAKTPEIPSILLATQAAKLK</sequence>